<dbReference type="GeneID" id="39986952"/>
<dbReference type="PANTHER" id="PTHR24567">
    <property type="entry name" value="CRP FAMILY TRANSCRIPTIONAL REGULATORY PROTEIN"/>
    <property type="match status" value="1"/>
</dbReference>
<dbReference type="VEuPathDB" id="TriTrypDB:TM35_000221250"/>
<evidence type="ECO:0000256" key="1">
    <source>
        <dbReference type="SAM" id="MobiDB-lite"/>
    </source>
</evidence>
<dbReference type="EMBL" id="NBCO01000022">
    <property type="protein sequence ID" value="ORC87326.1"/>
    <property type="molecule type" value="Genomic_DNA"/>
</dbReference>
<comment type="caution">
    <text evidence="3">The sequence shown here is derived from an EMBL/GenBank/DDBJ whole genome shotgun (WGS) entry which is preliminary data.</text>
</comment>
<dbReference type="InterPro" id="IPR000595">
    <property type="entry name" value="cNMP-bd_dom"/>
</dbReference>
<dbReference type="PANTHER" id="PTHR24567:SF26">
    <property type="entry name" value="REGULATORY PROTEIN YEIL"/>
    <property type="match status" value="1"/>
</dbReference>
<dbReference type="PROSITE" id="PS50042">
    <property type="entry name" value="CNMP_BINDING_3"/>
    <property type="match status" value="2"/>
</dbReference>
<dbReference type="Proteomes" id="UP000192257">
    <property type="component" value="Unassembled WGS sequence"/>
</dbReference>
<feature type="compositionally biased region" description="Low complexity" evidence="1">
    <location>
        <begin position="180"/>
        <end position="197"/>
    </location>
</feature>
<evidence type="ECO:0000259" key="2">
    <source>
        <dbReference type="PROSITE" id="PS50042"/>
    </source>
</evidence>
<keyword evidence="4" id="KW-1185">Reference proteome</keyword>
<feature type="domain" description="Cyclic nucleotide-binding" evidence="2">
    <location>
        <begin position="527"/>
        <end position="621"/>
    </location>
</feature>
<dbReference type="AlphaFoldDB" id="A0A1X0NRJ2"/>
<evidence type="ECO:0000313" key="3">
    <source>
        <dbReference type="EMBL" id="ORC87326.1"/>
    </source>
</evidence>
<dbReference type="OrthoDB" id="273135at2759"/>
<dbReference type="InterPro" id="IPR050397">
    <property type="entry name" value="Env_Response_Regulators"/>
</dbReference>
<evidence type="ECO:0000313" key="4">
    <source>
        <dbReference type="Proteomes" id="UP000192257"/>
    </source>
</evidence>
<gene>
    <name evidence="3" type="ORF">TM35_000221250</name>
</gene>
<reference evidence="3 4" key="1">
    <citation type="submission" date="2017-03" db="EMBL/GenBank/DDBJ databases">
        <title>An alternative strategy for trypanosome survival in the mammalian bloodstream revealed through genome and transcriptome analysis of the ubiquitous bovine parasite Trypanosoma (Megatrypanum) theileri.</title>
        <authorList>
            <person name="Kelly S."/>
            <person name="Ivens A."/>
            <person name="Mott A."/>
            <person name="O'Neill E."/>
            <person name="Emms D."/>
            <person name="Macleod O."/>
            <person name="Voorheis P."/>
            <person name="Matthews J."/>
            <person name="Matthews K."/>
            <person name="Carrington M."/>
        </authorList>
    </citation>
    <scope>NUCLEOTIDE SEQUENCE [LARGE SCALE GENOMIC DNA]</scope>
    <source>
        <strain evidence="3">Edinburgh</strain>
    </source>
</reference>
<feature type="domain" description="Cyclic nucleotide-binding" evidence="2">
    <location>
        <begin position="292"/>
        <end position="418"/>
    </location>
</feature>
<dbReference type="InterPro" id="IPR014710">
    <property type="entry name" value="RmlC-like_jellyroll"/>
</dbReference>
<feature type="region of interest" description="Disordered" evidence="1">
    <location>
        <begin position="148"/>
        <end position="197"/>
    </location>
</feature>
<protein>
    <recommendedName>
        <fullName evidence="2">Cyclic nucleotide-binding domain-containing protein</fullName>
    </recommendedName>
</protein>
<name>A0A1X0NRJ2_9TRYP</name>
<feature type="compositionally biased region" description="Low complexity" evidence="1">
    <location>
        <begin position="157"/>
        <end position="171"/>
    </location>
</feature>
<dbReference type="CDD" id="cd00038">
    <property type="entry name" value="CAP_ED"/>
    <property type="match status" value="2"/>
</dbReference>
<dbReference type="RefSeq" id="XP_028881392.1">
    <property type="nucleotide sequence ID" value="XM_029027172.1"/>
</dbReference>
<dbReference type="GO" id="GO:0005829">
    <property type="term" value="C:cytosol"/>
    <property type="evidence" value="ECO:0007669"/>
    <property type="project" value="TreeGrafter"/>
</dbReference>
<sequence>MDTRPPLPVRNTSGMHVFLPTPAQLKTFPEEVAAEIRGIAMAVLRRLLYPIIQRRIASKHRKRTIDTINAREMLQTKIVDALEQTSALSTCLHSMDVSVQLTHAYNVMKEVVRFADYRLFVQREIIQHHGEPCSGVMILLSGTVRKPSQLSRTKGIPTSARTHSRPSTSTPTFPPQDDMSLTSRASSAGGSGRRCSTSSNNADFIMNDPLLHAPAVFGEYATVGSFSHTDNLVAESQFVVTATLSKSAYYAIMEGLPKRVQQEFLLRALEVREKLLPQFAPMTTGRMRLCPLLSGLSDVNLLHLMDYLIPQVRPAGMQIGEPGVPAHIFFIRRGLVHLQQDESFIADMSSPNQPNSRSLLVDGHTFGERQCIFKEALGDTVFAVTNVDLYLLPFSVLIQFMKQDSEARSTIYAAAKSTSLLLEKEYDGMRFLPSSLEHLGIILLGSAKLSKWFNRRVSITTTTTTPAMSGAHRLTLENATGNPMASSTHGVSPHFLERVRKIPLLSLCSPDNAFYEDCARRWTLLTFEAGDYIIRRGDDCNRLLLFMQVGAAVVMNEREIKRDAESGAVLMASCAHFPRVPKGCVVGYTCVRRHPWSVSVLALDSQVEVWELKRATFVELLRKHQLERKMQELTLQLLQPLMQQASRSVVLDFQPLLLPSPNSLWSEQSVPNMHPVSFCEYMRYPAWREGDLPLGFRNSRRLSNISSPSVSYSQVHQKVK</sequence>
<proteinExistence type="predicted"/>
<dbReference type="GO" id="GO:0003700">
    <property type="term" value="F:DNA-binding transcription factor activity"/>
    <property type="evidence" value="ECO:0007669"/>
    <property type="project" value="TreeGrafter"/>
</dbReference>
<dbReference type="SUPFAM" id="SSF51206">
    <property type="entry name" value="cAMP-binding domain-like"/>
    <property type="match status" value="3"/>
</dbReference>
<organism evidence="3 4">
    <name type="scientific">Trypanosoma theileri</name>
    <dbReference type="NCBI Taxonomy" id="67003"/>
    <lineage>
        <taxon>Eukaryota</taxon>
        <taxon>Discoba</taxon>
        <taxon>Euglenozoa</taxon>
        <taxon>Kinetoplastea</taxon>
        <taxon>Metakinetoplastina</taxon>
        <taxon>Trypanosomatida</taxon>
        <taxon>Trypanosomatidae</taxon>
        <taxon>Trypanosoma</taxon>
    </lineage>
</organism>
<dbReference type="Gene3D" id="2.60.120.10">
    <property type="entry name" value="Jelly Rolls"/>
    <property type="match status" value="3"/>
</dbReference>
<dbReference type="InterPro" id="IPR018490">
    <property type="entry name" value="cNMP-bd_dom_sf"/>
</dbReference>
<accession>A0A1X0NRJ2</accession>